<evidence type="ECO:0000313" key="1">
    <source>
        <dbReference type="EMBL" id="CAG7596944.1"/>
    </source>
</evidence>
<gene>
    <name evidence="1" type="ORF">MYVALT_G_01290</name>
</gene>
<keyword evidence="2" id="KW-1185">Reference proteome</keyword>
<protein>
    <submittedName>
        <fullName evidence="1">Uncharacterized protein</fullName>
    </submittedName>
</protein>
<reference evidence="1" key="1">
    <citation type="submission" date="2021-06" db="EMBL/GenBank/DDBJ databases">
        <authorList>
            <person name="Szabo G."/>
        </authorList>
    </citation>
    <scope>NUCLEOTIDE SEQUENCE</scope>
    <source>
        <strain evidence="1">MYVALT</strain>
    </source>
</reference>
<dbReference type="AlphaFoldDB" id="A0A916JT88"/>
<dbReference type="EMBL" id="OU343031">
    <property type="protein sequence ID" value="CAG7596944.1"/>
    <property type="molecule type" value="Genomic_DNA"/>
</dbReference>
<sequence length="41" mass="4923">MFNSFTIITAYRLFMYKPLAGQHNAAEYYNLFCCALFRDYN</sequence>
<evidence type="ECO:0000313" key="2">
    <source>
        <dbReference type="Proteomes" id="UP000693996"/>
    </source>
</evidence>
<organism evidence="1 2">
    <name type="scientific">Candidatus Vallotiella hemipterorum</name>
    <dbReference type="NCBI Taxonomy" id="1177213"/>
    <lineage>
        <taxon>Bacteria</taxon>
        <taxon>Pseudomonadati</taxon>
        <taxon>Pseudomonadota</taxon>
        <taxon>Betaproteobacteria</taxon>
        <taxon>Burkholderiales</taxon>
        <taxon>Burkholderiaceae</taxon>
        <taxon>Candidatus Vallotiella</taxon>
    </lineage>
</organism>
<accession>A0A916JT88</accession>
<proteinExistence type="predicted"/>
<dbReference type="KEGG" id="vtr:MYVALT_G_01290"/>
<dbReference type="Proteomes" id="UP000693996">
    <property type="component" value="Chromosome"/>
</dbReference>
<name>A0A916JT88_9BURK</name>